<protein>
    <recommendedName>
        <fullName evidence="4">Leucine-rich repeat-containing protein 14B</fullName>
    </recommendedName>
</protein>
<dbReference type="InParanoid" id="H3CUW2"/>
<keyword evidence="2" id="KW-0433">Leucine-rich repeat</keyword>
<dbReference type="AlphaFoldDB" id="H3CUW2"/>
<dbReference type="GeneTree" id="ENSGT01030000234531"/>
<evidence type="ECO:0000256" key="3">
    <source>
        <dbReference type="ARBA" id="ARBA00022737"/>
    </source>
</evidence>
<dbReference type="InterPro" id="IPR050694">
    <property type="entry name" value="LRRC14/PRAME"/>
</dbReference>
<dbReference type="GO" id="GO:0045596">
    <property type="term" value="P:negative regulation of cell differentiation"/>
    <property type="evidence" value="ECO:0007669"/>
    <property type="project" value="InterPro"/>
</dbReference>
<comment type="similarity">
    <text evidence="1">Belongs to the PRAME family. LRRC14 subfamily.</text>
</comment>
<keyword evidence="3" id="KW-0677">Repeat</keyword>
<dbReference type="GO" id="GO:0005737">
    <property type="term" value="C:cytoplasm"/>
    <property type="evidence" value="ECO:0007669"/>
    <property type="project" value="TreeGrafter"/>
</dbReference>
<dbReference type="PANTHER" id="PTHR14224">
    <property type="entry name" value="SIMILAR TO PREFERENTIALLY EXPRESSED ANTIGEN IN MELANOMA-LIKE 3"/>
    <property type="match status" value="1"/>
</dbReference>
<evidence type="ECO:0000256" key="4">
    <source>
        <dbReference type="ARBA" id="ARBA00067566"/>
    </source>
</evidence>
<dbReference type="PANTHER" id="PTHR14224:SF27">
    <property type="entry name" value="LEUCINE-RICH REPEAT-CONTAINING PROTEIN 14B"/>
    <property type="match status" value="1"/>
</dbReference>
<reference evidence="5" key="2">
    <citation type="submission" date="2025-08" db="UniProtKB">
        <authorList>
            <consortium name="Ensembl"/>
        </authorList>
    </citation>
    <scope>IDENTIFICATION</scope>
</reference>
<reference evidence="5" key="3">
    <citation type="submission" date="2025-09" db="UniProtKB">
        <authorList>
            <consortium name="Ensembl"/>
        </authorList>
    </citation>
    <scope>IDENTIFICATION</scope>
</reference>
<dbReference type="Gene3D" id="3.80.10.10">
    <property type="entry name" value="Ribonuclease Inhibitor"/>
    <property type="match status" value="1"/>
</dbReference>
<dbReference type="FunFam" id="3.80.10.10:FF:000313">
    <property type="entry name" value="Leucine rich repeat containing 14B"/>
    <property type="match status" value="1"/>
</dbReference>
<dbReference type="Ensembl" id="ENSTNIT00000012237.1">
    <property type="protein sequence ID" value="ENSTNIP00000012046.1"/>
    <property type="gene ID" value="ENSTNIG00000009186.1"/>
</dbReference>
<dbReference type="InterPro" id="IPR026271">
    <property type="entry name" value="PRAME"/>
</dbReference>
<dbReference type="OMA" id="KACYLHE"/>
<organism evidence="5 6">
    <name type="scientific">Tetraodon nigroviridis</name>
    <name type="common">Spotted green pufferfish</name>
    <name type="synonym">Chelonodon nigroviridis</name>
    <dbReference type="NCBI Taxonomy" id="99883"/>
    <lineage>
        <taxon>Eukaryota</taxon>
        <taxon>Metazoa</taxon>
        <taxon>Chordata</taxon>
        <taxon>Craniata</taxon>
        <taxon>Vertebrata</taxon>
        <taxon>Euteleostomi</taxon>
        <taxon>Actinopterygii</taxon>
        <taxon>Neopterygii</taxon>
        <taxon>Teleostei</taxon>
        <taxon>Neoteleostei</taxon>
        <taxon>Acanthomorphata</taxon>
        <taxon>Eupercaria</taxon>
        <taxon>Tetraodontiformes</taxon>
        <taxon>Tetradontoidea</taxon>
        <taxon>Tetraodontidae</taxon>
        <taxon>Tetraodon</taxon>
    </lineage>
</organism>
<accession>H3CUW2</accession>
<reference evidence="6" key="1">
    <citation type="journal article" date="2004" name="Nature">
        <title>Genome duplication in the teleost fish Tetraodon nigroviridis reveals the early vertebrate proto-karyotype.</title>
        <authorList>
            <person name="Jaillon O."/>
            <person name="Aury J.-M."/>
            <person name="Brunet F."/>
            <person name="Petit J.-L."/>
            <person name="Stange-Thomann N."/>
            <person name="Mauceli E."/>
            <person name="Bouneau L."/>
            <person name="Fischer C."/>
            <person name="Ozouf-Costaz C."/>
            <person name="Bernot A."/>
            <person name="Nicaud S."/>
            <person name="Jaffe D."/>
            <person name="Fisher S."/>
            <person name="Lutfalla G."/>
            <person name="Dossat C."/>
            <person name="Segurens B."/>
            <person name="Dasilva C."/>
            <person name="Salanoubat M."/>
            <person name="Levy M."/>
            <person name="Boudet N."/>
            <person name="Castellano S."/>
            <person name="Anthouard V."/>
            <person name="Jubin C."/>
            <person name="Castelli V."/>
            <person name="Katinka M."/>
            <person name="Vacherie B."/>
            <person name="Biemont C."/>
            <person name="Skalli Z."/>
            <person name="Cattolico L."/>
            <person name="Poulain J."/>
            <person name="De Berardinis V."/>
            <person name="Cruaud C."/>
            <person name="Duprat S."/>
            <person name="Brottier P."/>
            <person name="Coutanceau J.-P."/>
            <person name="Gouzy J."/>
            <person name="Parra G."/>
            <person name="Lardier G."/>
            <person name="Chapple C."/>
            <person name="McKernan K.J."/>
            <person name="McEwan P."/>
            <person name="Bosak S."/>
            <person name="Kellis M."/>
            <person name="Volff J.-N."/>
            <person name="Guigo R."/>
            <person name="Zody M.C."/>
            <person name="Mesirov J."/>
            <person name="Lindblad-Toh K."/>
            <person name="Birren B."/>
            <person name="Nusbaum C."/>
            <person name="Kahn D."/>
            <person name="Robinson-Rechavi M."/>
            <person name="Laudet V."/>
            <person name="Schachter V."/>
            <person name="Quetier F."/>
            <person name="Saurin W."/>
            <person name="Scarpelli C."/>
            <person name="Wincker P."/>
            <person name="Lander E.S."/>
            <person name="Weissenbach J."/>
            <person name="Roest Crollius H."/>
        </authorList>
    </citation>
    <scope>NUCLEOTIDE SEQUENCE [LARGE SCALE GENOMIC DNA]</scope>
</reference>
<proteinExistence type="inferred from homology"/>
<dbReference type="Proteomes" id="UP000007303">
    <property type="component" value="Unassembled WGS sequence"/>
</dbReference>
<dbReference type="SUPFAM" id="SSF52047">
    <property type="entry name" value="RNI-like"/>
    <property type="match status" value="1"/>
</dbReference>
<keyword evidence="6" id="KW-1185">Reference proteome</keyword>
<dbReference type="GO" id="GO:0008284">
    <property type="term" value="P:positive regulation of cell population proliferation"/>
    <property type="evidence" value="ECO:0007669"/>
    <property type="project" value="InterPro"/>
</dbReference>
<dbReference type="STRING" id="99883.ENSTNIP00000012046"/>
<dbReference type="HOGENOM" id="CLU_039635_0_0_1"/>
<dbReference type="FunCoup" id="H3CUW2">
    <property type="interactions" value="682"/>
</dbReference>
<dbReference type="GO" id="GO:0043066">
    <property type="term" value="P:negative regulation of apoptotic process"/>
    <property type="evidence" value="ECO:0007669"/>
    <property type="project" value="InterPro"/>
</dbReference>
<dbReference type="GO" id="GO:0045892">
    <property type="term" value="P:negative regulation of DNA-templated transcription"/>
    <property type="evidence" value="ECO:0007669"/>
    <property type="project" value="InterPro"/>
</dbReference>
<name>H3CUW2_TETNG</name>
<dbReference type="InterPro" id="IPR032675">
    <property type="entry name" value="LRR_dom_sf"/>
</dbReference>
<evidence type="ECO:0000256" key="2">
    <source>
        <dbReference type="ARBA" id="ARBA00022614"/>
    </source>
</evidence>
<evidence type="ECO:0000256" key="1">
    <source>
        <dbReference type="ARBA" id="ARBA00009552"/>
    </source>
</evidence>
<evidence type="ECO:0000313" key="6">
    <source>
        <dbReference type="Proteomes" id="UP000007303"/>
    </source>
</evidence>
<dbReference type="PIRSF" id="PIRSF038286">
    <property type="entry name" value="PRAME"/>
    <property type="match status" value="1"/>
</dbReference>
<evidence type="ECO:0000313" key="5">
    <source>
        <dbReference type="Ensembl" id="ENSTNIP00000012046.1"/>
    </source>
</evidence>
<sequence>MKSLRFLAAEGFVRSGTSGRERLHWVSFNLYPLLFKACYLHEQTGLLHDLVQAWPLPELNLHTLLGETPDCPMDLTSCTCRLCLTAILTGLKVLINIFLKDYVLSPPRTYAKCLHVVDLTALKDVEHQTCRCQSTLGRWVLTQMCYETVVAMQASNAPESAFETAIDVQLNGFITGRNYDLVTQVFLLMPYCPLKLRFVGFRADSLSLKKLFYVLRLAKPESITKLEVVHSVPLEAVHLEVLLSRVDFPSLRSLTLPAGALDVRRLGSHSDLLVTIGNLLARLSNLTEIYIGFSTLTGQLRRLLSPLNTPLQSLELANCCLNRVDMTYLSNSLHSEALVRLDISGHDLFGSFSTCFHKLLGRCASTLASLTLEECNIKDEHMGAFLSALTFCQELEELKLLGNPLSSAALRGLFSVLSAAFPKLERVEVPVPPECYAEDVAYPPEDSVLLQYNKEMFEEVREQLKGILEGAGRGRVEVSTPLTGAYDPDITEN</sequence>